<keyword evidence="3" id="KW-0808">Transferase</keyword>
<dbReference type="InterPro" id="IPR001173">
    <property type="entry name" value="Glyco_trans_2-like"/>
</dbReference>
<evidence type="ECO:0000313" key="4">
    <source>
        <dbReference type="EMBL" id="CAL6053623.1"/>
    </source>
</evidence>
<name>A0AA86PIM9_9EUKA</name>
<sequence>MLIFTFIISETLPNVSIIIPLYNQAHFLTDAVRSIELQTLQNYEILVIDDQSTDNAQQVIKHLQELDNRIINIQLKENQGPFLARAKGIINAKGKYIVFIDADDFLNSITILQHTFELAEEKSADIVHFNEKLLEADRESAFNWANPANDSVQGKYFGLTQWMLNGQGTALHGKLFLKNQLLRAIVLIQNQKSDIFQTKLYYSEDTLMMLAFYTVQEKYVPLLEFGYTYTIRPNSLSKSSVAYYDKFVKRVDDSLIVYHIVKKILSVLPEAFQRNIHFQFFKYMKSSMMEIELYHNNDADKKAFMCEKLLNSGVLIDEYVNKLKSEHCEVIIQ</sequence>
<dbReference type="EMBL" id="CATOUU010000667">
    <property type="protein sequence ID" value="CAI9939751.1"/>
    <property type="molecule type" value="Genomic_DNA"/>
</dbReference>
<reference evidence="4 5" key="2">
    <citation type="submission" date="2024-07" db="EMBL/GenBank/DDBJ databases">
        <authorList>
            <person name="Akdeniz Z."/>
        </authorList>
    </citation>
    <scope>NUCLEOTIDE SEQUENCE [LARGE SCALE GENOMIC DNA]</scope>
</reference>
<evidence type="ECO:0000256" key="1">
    <source>
        <dbReference type="ARBA" id="ARBA00003301"/>
    </source>
</evidence>
<comment type="caution">
    <text evidence="3">The sequence shown here is derived from an EMBL/GenBank/DDBJ whole genome shotgun (WGS) entry which is preliminary data.</text>
</comment>
<dbReference type="SUPFAM" id="SSF53448">
    <property type="entry name" value="Nucleotide-diphospho-sugar transferases"/>
    <property type="match status" value="1"/>
</dbReference>
<feature type="domain" description="Glycosyltransferase 2-like" evidence="2">
    <location>
        <begin position="16"/>
        <end position="127"/>
    </location>
</feature>
<organism evidence="3">
    <name type="scientific">Hexamita inflata</name>
    <dbReference type="NCBI Taxonomy" id="28002"/>
    <lineage>
        <taxon>Eukaryota</taxon>
        <taxon>Metamonada</taxon>
        <taxon>Diplomonadida</taxon>
        <taxon>Hexamitidae</taxon>
        <taxon>Hexamitinae</taxon>
        <taxon>Hexamita</taxon>
    </lineage>
</organism>
<dbReference type="Pfam" id="PF00535">
    <property type="entry name" value="Glycos_transf_2"/>
    <property type="match status" value="1"/>
</dbReference>
<gene>
    <name evidence="3" type="ORF">HINF_LOCUS27396</name>
    <name evidence="4" type="ORF">HINF_LOCUS45479</name>
</gene>
<dbReference type="AlphaFoldDB" id="A0AA86PIM9"/>
<dbReference type="GO" id="GO:0016740">
    <property type="term" value="F:transferase activity"/>
    <property type="evidence" value="ECO:0007669"/>
    <property type="project" value="UniProtKB-KW"/>
</dbReference>
<dbReference type="PANTHER" id="PTHR43685">
    <property type="entry name" value="GLYCOSYLTRANSFERASE"/>
    <property type="match status" value="1"/>
</dbReference>
<dbReference type="PANTHER" id="PTHR43685:SF2">
    <property type="entry name" value="GLYCOSYLTRANSFERASE 2-LIKE DOMAIN-CONTAINING PROTEIN"/>
    <property type="match status" value="1"/>
</dbReference>
<dbReference type="Gene3D" id="3.90.550.10">
    <property type="entry name" value="Spore Coat Polysaccharide Biosynthesis Protein SpsA, Chain A"/>
    <property type="match status" value="1"/>
</dbReference>
<evidence type="ECO:0000259" key="2">
    <source>
        <dbReference type="Pfam" id="PF00535"/>
    </source>
</evidence>
<dbReference type="InterPro" id="IPR050834">
    <property type="entry name" value="Glycosyltransf_2"/>
</dbReference>
<proteinExistence type="predicted"/>
<dbReference type="EMBL" id="CAXDID020000197">
    <property type="protein sequence ID" value="CAL6053623.1"/>
    <property type="molecule type" value="Genomic_DNA"/>
</dbReference>
<dbReference type="CDD" id="cd00761">
    <property type="entry name" value="Glyco_tranf_GTA_type"/>
    <property type="match status" value="1"/>
</dbReference>
<evidence type="ECO:0000313" key="5">
    <source>
        <dbReference type="Proteomes" id="UP001642409"/>
    </source>
</evidence>
<protein>
    <submittedName>
        <fullName evidence="3">Glycosyl transferase family 2 protein</fullName>
    </submittedName>
    <submittedName>
        <fullName evidence="4">Glycosyl_transferase family 2 protein</fullName>
    </submittedName>
</protein>
<reference evidence="3" key="1">
    <citation type="submission" date="2023-06" db="EMBL/GenBank/DDBJ databases">
        <authorList>
            <person name="Kurt Z."/>
        </authorList>
    </citation>
    <scope>NUCLEOTIDE SEQUENCE</scope>
</reference>
<comment type="function">
    <text evidence="1">Dolichyl-phosphate beta-glucosyltransferase involved in the glycosylation of glycoproteins through the synthesis of dolichyl beta-D-glucosyl phosphate which serves as a sugar donor for transfer of three glucose residues to the Man-9-GlcNAc-2-PP-dolichol precursor to N-glycans.</text>
</comment>
<keyword evidence="5" id="KW-1185">Reference proteome</keyword>
<evidence type="ECO:0000313" key="3">
    <source>
        <dbReference type="EMBL" id="CAI9939751.1"/>
    </source>
</evidence>
<dbReference type="Proteomes" id="UP001642409">
    <property type="component" value="Unassembled WGS sequence"/>
</dbReference>
<dbReference type="InterPro" id="IPR029044">
    <property type="entry name" value="Nucleotide-diphossugar_trans"/>
</dbReference>
<accession>A0AA86PIM9</accession>